<dbReference type="AlphaFoldDB" id="A0AA37TM15"/>
<gene>
    <name evidence="1" type="ORF">GCM10007890_66580</name>
</gene>
<comment type="caution">
    <text evidence="1">The sequence shown here is derived from an EMBL/GenBank/DDBJ whole genome shotgun (WGS) entry which is preliminary data.</text>
</comment>
<dbReference type="EMBL" id="BSPL01000053">
    <property type="protein sequence ID" value="GLS74640.1"/>
    <property type="molecule type" value="Genomic_DNA"/>
</dbReference>
<name>A0AA37TM15_9HYPH</name>
<evidence type="ECO:0000313" key="2">
    <source>
        <dbReference type="Proteomes" id="UP001157440"/>
    </source>
</evidence>
<keyword evidence="2" id="KW-1185">Reference proteome</keyword>
<accession>A0AA37TM15</accession>
<sequence length="68" mass="7563">MVGGIVFDDGVRFHDAIRVRMPSSLREQIRAAADREGLNPAEWTRRTLAERALRAVGDRRSVSEGAGR</sequence>
<proteinExistence type="predicted"/>
<protein>
    <submittedName>
        <fullName evidence="1">Uncharacterized protein</fullName>
    </submittedName>
</protein>
<organism evidence="1 2">
    <name type="scientific">Methylobacterium tardum</name>
    <dbReference type="NCBI Taxonomy" id="374432"/>
    <lineage>
        <taxon>Bacteria</taxon>
        <taxon>Pseudomonadati</taxon>
        <taxon>Pseudomonadota</taxon>
        <taxon>Alphaproteobacteria</taxon>
        <taxon>Hyphomicrobiales</taxon>
        <taxon>Methylobacteriaceae</taxon>
        <taxon>Methylobacterium</taxon>
    </lineage>
</organism>
<dbReference type="Proteomes" id="UP001157440">
    <property type="component" value="Unassembled WGS sequence"/>
</dbReference>
<evidence type="ECO:0000313" key="1">
    <source>
        <dbReference type="EMBL" id="GLS74640.1"/>
    </source>
</evidence>
<reference evidence="2" key="1">
    <citation type="journal article" date="2019" name="Int. J. Syst. Evol. Microbiol.">
        <title>The Global Catalogue of Microorganisms (GCM) 10K type strain sequencing project: providing services to taxonomists for standard genome sequencing and annotation.</title>
        <authorList>
            <consortium name="The Broad Institute Genomics Platform"/>
            <consortium name="The Broad Institute Genome Sequencing Center for Infectious Disease"/>
            <person name="Wu L."/>
            <person name="Ma J."/>
        </authorList>
    </citation>
    <scope>NUCLEOTIDE SEQUENCE [LARGE SCALE GENOMIC DNA]</scope>
    <source>
        <strain evidence="2">NBRC 103632</strain>
    </source>
</reference>